<comment type="caution">
    <text evidence="3">The sequence shown here is derived from an EMBL/GenBank/DDBJ whole genome shotgun (WGS) entry which is preliminary data.</text>
</comment>
<feature type="region of interest" description="Disordered" evidence="1">
    <location>
        <begin position="1"/>
        <end position="34"/>
    </location>
</feature>
<organism evidence="3 4">
    <name type="scientific">Pseudonocardia bannensis</name>
    <dbReference type="NCBI Taxonomy" id="630973"/>
    <lineage>
        <taxon>Bacteria</taxon>
        <taxon>Bacillati</taxon>
        <taxon>Actinomycetota</taxon>
        <taxon>Actinomycetes</taxon>
        <taxon>Pseudonocardiales</taxon>
        <taxon>Pseudonocardiaceae</taxon>
        <taxon>Pseudonocardia</taxon>
    </lineage>
</organism>
<dbReference type="EMBL" id="JAAXKZ010000022">
    <property type="protein sequence ID" value="NMH91680.1"/>
    <property type="molecule type" value="Genomic_DNA"/>
</dbReference>
<dbReference type="InterPro" id="IPR002645">
    <property type="entry name" value="STAS_dom"/>
</dbReference>
<dbReference type="Pfam" id="PF01740">
    <property type="entry name" value="STAS"/>
    <property type="match status" value="1"/>
</dbReference>
<sequence length="133" mass="14313">MPRTRSTVGRRTKLEPAMPNAPDQTGPGSFAIDLERPSPSTLVCTVRGEIDIATATAFRTGLERTVGTARTIVIDLGEVTFIGSIAVAIILDVLPALSDVQALKVVTRRSTAKVFEMLALTQIIDFFPDRSTI</sequence>
<evidence type="ECO:0000259" key="2">
    <source>
        <dbReference type="PROSITE" id="PS50801"/>
    </source>
</evidence>
<dbReference type="Proteomes" id="UP000586918">
    <property type="component" value="Unassembled WGS sequence"/>
</dbReference>
<dbReference type="InterPro" id="IPR036513">
    <property type="entry name" value="STAS_dom_sf"/>
</dbReference>
<proteinExistence type="predicted"/>
<name>A0A848DG90_9PSEU</name>
<gene>
    <name evidence="3" type="ORF">HF519_08815</name>
</gene>
<dbReference type="PROSITE" id="PS50801">
    <property type="entry name" value="STAS"/>
    <property type="match status" value="1"/>
</dbReference>
<dbReference type="PANTHER" id="PTHR33495:SF2">
    <property type="entry name" value="ANTI-SIGMA FACTOR ANTAGONIST TM_1081-RELATED"/>
    <property type="match status" value="1"/>
</dbReference>
<evidence type="ECO:0000256" key="1">
    <source>
        <dbReference type="SAM" id="MobiDB-lite"/>
    </source>
</evidence>
<dbReference type="GO" id="GO:0043856">
    <property type="term" value="F:anti-sigma factor antagonist activity"/>
    <property type="evidence" value="ECO:0007669"/>
    <property type="project" value="TreeGrafter"/>
</dbReference>
<feature type="domain" description="STAS" evidence="2">
    <location>
        <begin position="39"/>
        <end position="133"/>
    </location>
</feature>
<keyword evidence="4" id="KW-1185">Reference proteome</keyword>
<dbReference type="Gene3D" id="3.30.750.24">
    <property type="entry name" value="STAS domain"/>
    <property type="match status" value="1"/>
</dbReference>
<dbReference type="AlphaFoldDB" id="A0A848DG90"/>
<evidence type="ECO:0000313" key="4">
    <source>
        <dbReference type="Proteomes" id="UP000586918"/>
    </source>
</evidence>
<dbReference type="SUPFAM" id="SSF52091">
    <property type="entry name" value="SpoIIaa-like"/>
    <property type="match status" value="1"/>
</dbReference>
<protein>
    <submittedName>
        <fullName evidence="3">STAS domain-containing protein</fullName>
    </submittedName>
</protein>
<dbReference type="CDD" id="cd07043">
    <property type="entry name" value="STAS_anti-anti-sigma_factors"/>
    <property type="match status" value="1"/>
</dbReference>
<accession>A0A848DG90</accession>
<evidence type="ECO:0000313" key="3">
    <source>
        <dbReference type="EMBL" id="NMH91680.1"/>
    </source>
</evidence>
<reference evidence="3 4" key="1">
    <citation type="submission" date="2020-04" db="EMBL/GenBank/DDBJ databases">
        <authorList>
            <person name="Klaysubun C."/>
            <person name="Duangmal K."/>
            <person name="Lipun K."/>
        </authorList>
    </citation>
    <scope>NUCLEOTIDE SEQUENCE [LARGE SCALE GENOMIC DNA]</scope>
    <source>
        <strain evidence="3 4">DSM 45300</strain>
    </source>
</reference>
<dbReference type="PANTHER" id="PTHR33495">
    <property type="entry name" value="ANTI-SIGMA FACTOR ANTAGONIST TM_1081-RELATED-RELATED"/>
    <property type="match status" value="1"/>
</dbReference>